<protein>
    <submittedName>
        <fullName evidence="1">HAD family hydrolase</fullName>
    </submittedName>
</protein>
<name>A0ACD1BB11_9CLOT</name>
<organism evidence="1 2">
    <name type="scientific">Candidatus Sarcina troglodytae</name>
    <dbReference type="NCBI Taxonomy" id="2726954"/>
    <lineage>
        <taxon>Bacteria</taxon>
        <taxon>Bacillati</taxon>
        <taxon>Bacillota</taxon>
        <taxon>Clostridia</taxon>
        <taxon>Eubacteriales</taxon>
        <taxon>Clostridiaceae</taxon>
        <taxon>Sarcina</taxon>
    </lineage>
</organism>
<accession>A0ACD1BB11</accession>
<dbReference type="EMBL" id="CP051754">
    <property type="protein sequence ID" value="QPJ84554.1"/>
    <property type="molecule type" value="Genomic_DNA"/>
</dbReference>
<evidence type="ECO:0000313" key="1">
    <source>
        <dbReference type="EMBL" id="QPJ84554.1"/>
    </source>
</evidence>
<evidence type="ECO:0000313" key="2">
    <source>
        <dbReference type="Proteomes" id="UP000594603"/>
    </source>
</evidence>
<dbReference type="Proteomes" id="UP000594603">
    <property type="component" value="Chromosome"/>
</dbReference>
<gene>
    <name evidence="1" type="ORF">HH195_00940</name>
</gene>
<keyword evidence="1" id="KW-0378">Hydrolase</keyword>
<keyword evidence="2" id="KW-1185">Reference proteome</keyword>
<proteinExistence type="predicted"/>
<reference evidence="1" key="1">
    <citation type="submission" date="2020-04" db="EMBL/GenBank/DDBJ databases">
        <title>A novel bacterium ('Candidatus Sarcina troglodytae' sp. nov.) linked to a protracted, uniformly lethal epizootic among sanctuary western chimpanzees (Pan troglodytes verus) in Sierra Leone.</title>
        <authorList>
            <person name="Owens L.A."/>
            <person name="Colitti B."/>
            <person name="Hirji I."/>
            <person name="Pizaro A."/>
            <person name="Jaffe J.E."/>
            <person name="Moittie S."/>
            <person name="Bishop-Lilly K.A."/>
            <person name="Estrella L.A."/>
            <person name="Voegtly L.J."/>
            <person name="Kuhn J.H."/>
            <person name="Suen G."/>
            <person name="Deblois C.L."/>
            <person name="Dunn C."/>
            <person name="Juan-Salles C."/>
            <person name="Goldberg T.L."/>
        </authorList>
    </citation>
    <scope>NUCLEOTIDE SEQUENCE</scope>
    <source>
        <strain evidence="1">JB2</strain>
    </source>
</reference>
<sequence length="285" mass="32906">MMNSLEKFKKKKDFLICIDSDGCAMDTMDIKHIKCFGPCMINQWNLEKWKSSILKRWNEVNLYTLTRGINRFKGLALALEEINERYIPVEGLNEFIDWTHTTKELSNESLERQIKIQKQNITCLKKALDWSRAVNASINELKDEEKLPFDGVYTGIKEAKKFADVAIVSSANEQAVLEEWKKHGLLDNVDIVLTQNIGSKAYCISKLVEKGYDRNNVLMVGDAVGDLDSAKLNNILYYPILVKKENQSWNRFINETLELFISNAYKGKYEEKVIKEFKENLSGDK</sequence>